<dbReference type="InterPro" id="IPR052686">
    <property type="entry name" value="CAGE1_homolog"/>
</dbReference>
<dbReference type="PANTHER" id="PTHR36864">
    <property type="entry name" value="CANCER-ASSOCIATED GENE 1 PROTEIN"/>
    <property type="match status" value="1"/>
</dbReference>
<evidence type="ECO:0000313" key="5">
    <source>
        <dbReference type="Proteomes" id="UP000694398"/>
    </source>
</evidence>
<dbReference type="OrthoDB" id="9898225at2759"/>
<dbReference type="PANTHER" id="PTHR36864:SF1">
    <property type="entry name" value="CANCER-ASSOCIATED GENE 1 PROTEIN"/>
    <property type="match status" value="1"/>
</dbReference>
<dbReference type="RefSeq" id="XP_005398909.1">
    <property type="nucleotide sequence ID" value="XM_005398852.2"/>
</dbReference>
<evidence type="ECO:0000256" key="1">
    <source>
        <dbReference type="SAM" id="Coils"/>
    </source>
</evidence>
<dbReference type="CTD" id="285782"/>
<keyword evidence="1" id="KW-0175">Coiled coil</keyword>
<accession>A0A8C2YKK7</accession>
<reference evidence="4" key="2">
    <citation type="submission" date="2025-09" db="UniProtKB">
        <authorList>
            <consortium name="Ensembl"/>
        </authorList>
    </citation>
    <scope>IDENTIFICATION</scope>
</reference>
<dbReference type="Pfam" id="PF15066">
    <property type="entry name" value="CAGE1"/>
    <property type="match status" value="1"/>
</dbReference>
<sequence>MERPSIIQQLRTRTFKSFGHHPWQRKRRNKPCSSPLVPVHFEVDVSHENLENMSELDTTHISGLSQDLSRSESPSCVESSPTSSVPQNEKRENESKPTLSEDMCSTQDNVLDDDDMESYTENIQIQPVDSRISSLRQSEPICKFHWIAAFSDEVSFQTPAEGPSAERPELQSTMYTYAKDSTVTQDSFKEKNSVAASISTAKDHLAHEYVTQSSRGPSHYNEETLQCMEKPLATCTAVGSILKPNQPQNFLYKESVSRNGEDPCYSGNSFNLHDLRLHYKTEETEVASKEIQISEESPEILASHREEVLVEDLESPRTGSTWGPAGVCRSAEASRETCVMPDTEQSFESFQLLEEDMALNEALQRLQHTNREQQMQIQDLQCSNLHLQKKNKELQMKILKQPLFFDIINKLEKNMEELIEDKYNMKLEKNDMNRKLQNLQEILAITEKHLQESRKEKETLQLEAKKIKADYILLQEKYMTEVQQKNRSVSQCIEMDRSLIEKEGEVERLQHLKGELERATTSALDLLQREKETREQEFLSLQEEFQKREKENLKERQKLKLRVEKLIAQVKNLLHMCENEKAKNRKLQQQINEVKNVNAQLQEQVTRNKEQNYVLNVEIAQIEEKLDEGMEPDIAKDITFPHAEHFRESEKLSEVMLQKLKSLHVKKKDFDKELLKHKDKISNFRELIASEKAFQDHVVEIANFDSDEAKKVKDVPILLGVKLDEYHILNEELDSVIKKLGSLVESKDHHCHKLIEENDTYQRQLGCLISKVASYEEIIKCADQRLEGSHSQIVHLEERNKYLEDLIRRPPDRARKLRTRSENHPKSMTSNILFPLQDVFLLSEQVGRFFLPPANFKKTIIPKSPPRI</sequence>
<dbReference type="Ensembl" id="ENSCLAT00000005583.1">
    <property type="protein sequence ID" value="ENSCLAP00000005483.1"/>
    <property type="gene ID" value="ENSCLAG00000003891.1"/>
</dbReference>
<organism evidence="4 5">
    <name type="scientific">Chinchilla lanigera</name>
    <name type="common">Long-tailed chinchilla</name>
    <name type="synonym">Chinchilla villidera</name>
    <dbReference type="NCBI Taxonomy" id="34839"/>
    <lineage>
        <taxon>Eukaryota</taxon>
        <taxon>Metazoa</taxon>
        <taxon>Chordata</taxon>
        <taxon>Craniata</taxon>
        <taxon>Vertebrata</taxon>
        <taxon>Euteleostomi</taxon>
        <taxon>Mammalia</taxon>
        <taxon>Eutheria</taxon>
        <taxon>Euarchontoglires</taxon>
        <taxon>Glires</taxon>
        <taxon>Rodentia</taxon>
        <taxon>Hystricomorpha</taxon>
        <taxon>Chinchillidae</taxon>
        <taxon>Chinchilla</taxon>
    </lineage>
</organism>
<dbReference type="GeneID" id="102027730"/>
<dbReference type="Proteomes" id="UP000694398">
    <property type="component" value="Unassembled WGS sequence"/>
</dbReference>
<evidence type="ECO:0000256" key="2">
    <source>
        <dbReference type="SAM" id="MobiDB-lite"/>
    </source>
</evidence>
<dbReference type="InterPro" id="IPR029381">
    <property type="entry name" value="CAGE1_N"/>
</dbReference>
<evidence type="ECO:0000259" key="3">
    <source>
        <dbReference type="Pfam" id="PF15066"/>
    </source>
</evidence>
<proteinExistence type="predicted"/>
<protein>
    <submittedName>
        <fullName evidence="4">Cancer antigen 1</fullName>
    </submittedName>
</protein>
<feature type="domain" description="Cancer-associated gene protein 1 N-terminal" evidence="3">
    <location>
        <begin position="53"/>
        <end position="571"/>
    </location>
</feature>
<reference evidence="4" key="1">
    <citation type="submission" date="2025-08" db="UniProtKB">
        <authorList>
            <consortium name="Ensembl"/>
        </authorList>
    </citation>
    <scope>IDENTIFICATION</scope>
</reference>
<dbReference type="AlphaFoldDB" id="A0A8C2YKK7"/>
<gene>
    <name evidence="4" type="primary">CAGE1</name>
</gene>
<feature type="compositionally biased region" description="Low complexity" evidence="2">
    <location>
        <begin position="71"/>
        <end position="86"/>
    </location>
</feature>
<feature type="coiled-coil region" evidence="1">
    <location>
        <begin position="363"/>
        <end position="611"/>
    </location>
</feature>
<keyword evidence="5" id="KW-1185">Reference proteome</keyword>
<feature type="region of interest" description="Disordered" evidence="2">
    <location>
        <begin position="63"/>
        <end position="106"/>
    </location>
</feature>
<name>A0A8C2YKK7_CHILA</name>
<dbReference type="GeneTree" id="ENSGT00390000001805"/>
<evidence type="ECO:0000313" key="4">
    <source>
        <dbReference type="Ensembl" id="ENSCLAP00000005483.1"/>
    </source>
</evidence>